<dbReference type="EMBL" id="CAIIXF020000005">
    <property type="protein sequence ID" value="CAH1784562.1"/>
    <property type="molecule type" value="Genomic_DNA"/>
</dbReference>
<reference evidence="7" key="1">
    <citation type="submission" date="2022-03" db="EMBL/GenBank/DDBJ databases">
        <authorList>
            <person name="Martin C."/>
        </authorList>
    </citation>
    <scope>NUCLEOTIDE SEQUENCE</scope>
</reference>
<keyword evidence="5 6" id="KW-0496">Mitochondrion</keyword>
<dbReference type="SMART" id="SM01329">
    <property type="entry name" value="Iso_dh"/>
    <property type="match status" value="1"/>
</dbReference>
<proteinExistence type="inferred from homology"/>
<comment type="subcellular location">
    <subcellularLocation>
        <location evidence="1 6">Mitochondrion</location>
    </subcellularLocation>
</comment>
<dbReference type="GO" id="GO:0006099">
    <property type="term" value="P:tricarboxylic acid cycle"/>
    <property type="evidence" value="ECO:0007669"/>
    <property type="project" value="UniProtKB-UniRule"/>
</dbReference>
<comment type="similarity">
    <text evidence="2 6">Belongs to the isocitrate and isopropylmalate dehydrogenases family.</text>
</comment>
<gene>
    <name evidence="7" type="ORF">OFUS_LOCUS10734</name>
</gene>
<dbReference type="GO" id="GO:0051287">
    <property type="term" value="F:NAD binding"/>
    <property type="evidence" value="ECO:0007669"/>
    <property type="project" value="UniProtKB-UniRule"/>
</dbReference>
<organism evidence="7 8">
    <name type="scientific">Owenia fusiformis</name>
    <name type="common">Polychaete worm</name>
    <dbReference type="NCBI Taxonomy" id="6347"/>
    <lineage>
        <taxon>Eukaryota</taxon>
        <taxon>Metazoa</taxon>
        <taxon>Spiralia</taxon>
        <taxon>Lophotrochozoa</taxon>
        <taxon>Annelida</taxon>
        <taxon>Polychaeta</taxon>
        <taxon>Sedentaria</taxon>
        <taxon>Canalipalpata</taxon>
        <taxon>Sabellida</taxon>
        <taxon>Oweniida</taxon>
        <taxon>Oweniidae</taxon>
        <taxon>Owenia</taxon>
    </lineage>
</organism>
<dbReference type="InterPro" id="IPR024084">
    <property type="entry name" value="IsoPropMal-DH-like_dom"/>
</dbReference>
<keyword evidence="8" id="KW-1185">Reference proteome</keyword>
<dbReference type="PANTHER" id="PTHR11835:SF60">
    <property type="entry name" value="ISOCITRATE DEHYDROGENASE [NAD] SUBUNIT, MITOCHONDRIAL"/>
    <property type="match status" value="1"/>
</dbReference>
<dbReference type="GO" id="GO:0005739">
    <property type="term" value="C:mitochondrion"/>
    <property type="evidence" value="ECO:0007669"/>
    <property type="project" value="UniProtKB-SubCell"/>
</dbReference>
<keyword evidence="3 6" id="KW-0816">Tricarboxylic acid cycle</keyword>
<dbReference type="AlphaFoldDB" id="A0A8J1XFR9"/>
<evidence type="ECO:0000256" key="3">
    <source>
        <dbReference type="ARBA" id="ARBA00022532"/>
    </source>
</evidence>
<dbReference type="InterPro" id="IPR019818">
    <property type="entry name" value="IsoCit/isopropylmalate_DH_CS"/>
</dbReference>
<dbReference type="SUPFAM" id="SSF53659">
    <property type="entry name" value="Isocitrate/Isopropylmalate dehydrogenase-like"/>
    <property type="match status" value="1"/>
</dbReference>
<evidence type="ECO:0000256" key="4">
    <source>
        <dbReference type="ARBA" id="ARBA00022946"/>
    </source>
</evidence>
<evidence type="ECO:0000256" key="1">
    <source>
        <dbReference type="ARBA" id="ARBA00004173"/>
    </source>
</evidence>
<dbReference type="GO" id="GO:0016616">
    <property type="term" value="F:oxidoreductase activity, acting on the CH-OH group of donors, NAD or NADP as acceptor"/>
    <property type="evidence" value="ECO:0007669"/>
    <property type="project" value="InterPro"/>
</dbReference>
<dbReference type="PROSITE" id="PS00470">
    <property type="entry name" value="IDH_IMDH"/>
    <property type="match status" value="1"/>
</dbReference>
<dbReference type="Proteomes" id="UP000749559">
    <property type="component" value="Unassembled WGS sequence"/>
</dbReference>
<evidence type="ECO:0000313" key="8">
    <source>
        <dbReference type="Proteomes" id="UP000749559"/>
    </source>
</evidence>
<dbReference type="PANTHER" id="PTHR11835">
    <property type="entry name" value="DECARBOXYLATING DEHYDROGENASES-ISOCITRATE, ISOPROPYLMALATE, TARTRATE"/>
    <property type="match status" value="1"/>
</dbReference>
<dbReference type="Gene3D" id="3.40.718.10">
    <property type="entry name" value="Isopropylmalate Dehydrogenase"/>
    <property type="match status" value="1"/>
</dbReference>
<sequence>MASAGKIRLLHKLPTRRLFAKASKNSVSASSVCQQNNQLHTSQPLASLYGGRHTVTFMPGDGVGPELMGHIKEVFRFAGAPVDFEEIDFSSNNSTDADMDNAMLAIKRNGIAIKGNRETNFDTPGFKSRNVQLRTELDLFANVLWCKSIDGVKTRHDNIDIIIIRENTEGEYKNLEHENVSGVVESLKIITADASRRIAKYAFDFATKHGRKKVTAIHKANIMKLGDGLFLKCCKEVSELYPDIQYDSMIVDNCSMQLVSKPQQFDVMVMPNLYGNIISNIGAGLVGGPGVVPGMNVGTDYAVFESGCRNTGKHIAGKNIANPTGMLLAGVDLLVYLGLEQHAGLIQDSVINTISQKEYQTPDLGGQATSTEVVQAIIDDIKFKTQERYGNKYKKSHS</sequence>
<dbReference type="OrthoDB" id="10261637at2759"/>
<dbReference type="InterPro" id="IPR004434">
    <property type="entry name" value="Isocitrate_DH_NAD"/>
</dbReference>
<comment type="caution">
    <text evidence="7">The sequence shown here is derived from an EMBL/GenBank/DDBJ whole genome shotgun (WGS) entry which is preliminary data.</text>
</comment>
<evidence type="ECO:0000313" key="7">
    <source>
        <dbReference type="EMBL" id="CAH1784562.1"/>
    </source>
</evidence>
<protein>
    <recommendedName>
        <fullName evidence="6">Isocitrate dehydrogenase [NAD] subunit, mitochondrial</fullName>
    </recommendedName>
</protein>
<evidence type="ECO:0000256" key="5">
    <source>
        <dbReference type="ARBA" id="ARBA00023128"/>
    </source>
</evidence>
<dbReference type="GO" id="GO:0006102">
    <property type="term" value="P:isocitrate metabolic process"/>
    <property type="evidence" value="ECO:0007669"/>
    <property type="project" value="TreeGrafter"/>
</dbReference>
<dbReference type="NCBIfam" id="TIGR00175">
    <property type="entry name" value="mito_nad_idh"/>
    <property type="match status" value="1"/>
</dbReference>
<accession>A0A8J1XFR9</accession>
<evidence type="ECO:0000256" key="6">
    <source>
        <dbReference type="RuleBase" id="RU361266"/>
    </source>
</evidence>
<keyword evidence="4 6" id="KW-0809">Transit peptide</keyword>
<dbReference type="GO" id="GO:0000287">
    <property type="term" value="F:magnesium ion binding"/>
    <property type="evidence" value="ECO:0007669"/>
    <property type="project" value="UniProtKB-UniRule"/>
</dbReference>
<dbReference type="Pfam" id="PF00180">
    <property type="entry name" value="Iso_dh"/>
    <property type="match status" value="1"/>
</dbReference>
<dbReference type="FunFam" id="3.40.718.10:FF:000001">
    <property type="entry name" value="Isocitrate dehydrogenase [NAD] subunit, mitochondrial"/>
    <property type="match status" value="1"/>
</dbReference>
<name>A0A8J1XFR9_OWEFU</name>
<evidence type="ECO:0000256" key="2">
    <source>
        <dbReference type="ARBA" id="ARBA00007769"/>
    </source>
</evidence>